<gene>
    <name evidence="3" type="ORF">PHPALM_14211</name>
</gene>
<dbReference type="Pfam" id="PF07727">
    <property type="entry name" value="RVT_2"/>
    <property type="match status" value="1"/>
</dbReference>
<evidence type="ECO:0000313" key="4">
    <source>
        <dbReference type="Proteomes" id="UP000237271"/>
    </source>
</evidence>
<sequence length="590" mass="68127">MMKERSEVYEYFQLYYECVKTQLIARMKALRCDNTRELAGFGEICKNNSGMDCSLSVKHHPEQHGVGERMIRTITERMHSFFIHFELPEKCRTQYGFVKQLRAHGFRHLAVLSCHSLTKLSNKPRWILMKEGTTIANIPASQYLDIDATTLKKIPTLVQEVQRDQEGVMEYRSGGAVVGESQSNTTSERLGHGHNSDTDSNCDDVEHKRATLVERVFRVKNLASVYSPVVRLESLRILLTLVAFWDYAVVQMDVTTAFLNGDIDAGVYMEQPEGYPDNMHERLDVKASLVSTAERLSRKKGYTLMNCDACVTVKVIGGYLAFLPIVVKDLILFAPNKMLMKQMKQVLNKRFERKDLGLIHFILGWETKQNRRDRTIFINQCKYNCNGCMAPSAVDFKLSKVMCPTTNKEKALMSGKPYRYVFNVFYAAYKPKFNLPYVRECSQFLENPGMLHWRATKRGLRYSTATMDWELRLGGAEWCERNWVTILKRLRMLTSQIDLMIESLLPVILLSCAEKKTVALHTTKAEYVTLSLLELEVIHLCQMLNEFKKISISSQKYLWITREHGSWLTIQNFIARQNKLIFDIILFENA</sequence>
<dbReference type="AlphaFoldDB" id="A0A2P4XVL5"/>
<evidence type="ECO:0000313" key="3">
    <source>
        <dbReference type="EMBL" id="POM69499.1"/>
    </source>
</evidence>
<keyword evidence="4" id="KW-1185">Reference proteome</keyword>
<evidence type="ECO:0000259" key="2">
    <source>
        <dbReference type="Pfam" id="PF07727"/>
    </source>
</evidence>
<dbReference type="GO" id="GO:0003676">
    <property type="term" value="F:nucleic acid binding"/>
    <property type="evidence" value="ECO:0007669"/>
    <property type="project" value="InterPro"/>
</dbReference>
<dbReference type="InterPro" id="IPR036397">
    <property type="entry name" value="RNaseH_sf"/>
</dbReference>
<dbReference type="InterPro" id="IPR013103">
    <property type="entry name" value="RVT_2"/>
</dbReference>
<dbReference type="Proteomes" id="UP000237271">
    <property type="component" value="Unassembled WGS sequence"/>
</dbReference>
<proteinExistence type="predicted"/>
<dbReference type="InterPro" id="IPR012337">
    <property type="entry name" value="RNaseH-like_sf"/>
</dbReference>
<feature type="domain" description="Reverse transcriptase Ty1/copia-type" evidence="2">
    <location>
        <begin position="203"/>
        <end position="373"/>
    </location>
</feature>
<comment type="caution">
    <text evidence="3">The sequence shown here is derived from an EMBL/GenBank/DDBJ whole genome shotgun (WGS) entry which is preliminary data.</text>
</comment>
<dbReference type="SUPFAM" id="SSF53098">
    <property type="entry name" value="Ribonuclease H-like"/>
    <property type="match status" value="1"/>
</dbReference>
<accession>A0A2P4XVL5</accession>
<feature type="region of interest" description="Disordered" evidence="1">
    <location>
        <begin position="177"/>
        <end position="202"/>
    </location>
</feature>
<dbReference type="Gene3D" id="3.30.420.10">
    <property type="entry name" value="Ribonuclease H-like superfamily/Ribonuclease H"/>
    <property type="match status" value="1"/>
</dbReference>
<reference evidence="3 4" key="1">
    <citation type="journal article" date="2017" name="Genome Biol. Evol.">
        <title>Phytophthora megakarya and P. palmivora, closely related causal agents of cacao black pod rot, underwent increases in genome sizes and gene numbers by different mechanisms.</title>
        <authorList>
            <person name="Ali S.S."/>
            <person name="Shao J."/>
            <person name="Lary D.J."/>
            <person name="Kronmiller B."/>
            <person name="Shen D."/>
            <person name="Strem M.D."/>
            <person name="Amoako-Attah I."/>
            <person name="Akrofi A.Y."/>
            <person name="Begoude B.A."/>
            <person name="Ten Hoopen G.M."/>
            <person name="Coulibaly K."/>
            <person name="Kebe B.I."/>
            <person name="Melnick R.L."/>
            <person name="Guiltinan M.J."/>
            <person name="Tyler B.M."/>
            <person name="Meinhardt L.W."/>
            <person name="Bailey B.A."/>
        </authorList>
    </citation>
    <scope>NUCLEOTIDE SEQUENCE [LARGE SCALE GENOMIC DNA]</scope>
    <source>
        <strain evidence="4">sbr112.9</strain>
    </source>
</reference>
<name>A0A2P4XVL5_9STRA</name>
<organism evidence="3 4">
    <name type="scientific">Phytophthora palmivora</name>
    <dbReference type="NCBI Taxonomy" id="4796"/>
    <lineage>
        <taxon>Eukaryota</taxon>
        <taxon>Sar</taxon>
        <taxon>Stramenopiles</taxon>
        <taxon>Oomycota</taxon>
        <taxon>Peronosporomycetes</taxon>
        <taxon>Peronosporales</taxon>
        <taxon>Peronosporaceae</taxon>
        <taxon>Phytophthora</taxon>
    </lineage>
</organism>
<protein>
    <submittedName>
        <fullName evidence="3">Integrase catalytic core protein</fullName>
    </submittedName>
</protein>
<evidence type="ECO:0000256" key="1">
    <source>
        <dbReference type="SAM" id="MobiDB-lite"/>
    </source>
</evidence>
<dbReference type="EMBL" id="NCKW01007858">
    <property type="protein sequence ID" value="POM69499.1"/>
    <property type="molecule type" value="Genomic_DNA"/>
</dbReference>